<proteinExistence type="predicted"/>
<evidence type="ECO:0000313" key="2">
    <source>
        <dbReference type="Proteomes" id="UP000187203"/>
    </source>
</evidence>
<sequence length="54" mass="6190">MTITLFVSFLHRLNSPSMSQLNLIANLNLPHRLTFSNKKLSSLPPSLPVFFFQM</sequence>
<accession>A0A1R3G0I6</accession>
<gene>
    <name evidence="1" type="ORF">COLO4_37611</name>
</gene>
<dbReference type="Proteomes" id="UP000187203">
    <property type="component" value="Unassembled WGS sequence"/>
</dbReference>
<evidence type="ECO:0000313" key="1">
    <source>
        <dbReference type="EMBL" id="OMO51591.1"/>
    </source>
</evidence>
<dbReference type="AlphaFoldDB" id="A0A1R3G0I6"/>
<reference evidence="2" key="1">
    <citation type="submission" date="2013-09" db="EMBL/GenBank/DDBJ databases">
        <title>Corchorus olitorius genome sequencing.</title>
        <authorList>
            <person name="Alam M."/>
            <person name="Haque M.S."/>
            <person name="Islam M.S."/>
            <person name="Emdad E.M."/>
            <person name="Islam M.M."/>
            <person name="Ahmed B."/>
            <person name="Halim A."/>
            <person name="Hossen Q.M.M."/>
            <person name="Hossain M.Z."/>
            <person name="Ahmed R."/>
            <person name="Khan M.M."/>
            <person name="Islam R."/>
            <person name="Rashid M.M."/>
            <person name="Khan S.A."/>
            <person name="Rahman M.S."/>
            <person name="Alam M."/>
            <person name="Yahiya A.S."/>
            <person name="Khan M.S."/>
            <person name="Azam M.S."/>
            <person name="Haque T."/>
            <person name="Lashkar M.Z.H."/>
            <person name="Akhand A.I."/>
            <person name="Morshed G."/>
            <person name="Roy S."/>
            <person name="Uddin K.S."/>
            <person name="Rabeya T."/>
            <person name="Hossain A.S."/>
            <person name="Chowdhury A."/>
            <person name="Snigdha A.R."/>
            <person name="Mortoza M.S."/>
            <person name="Matin S.A."/>
            <person name="Hoque S.M.E."/>
            <person name="Islam M.K."/>
            <person name="Roy D.K."/>
            <person name="Haider R."/>
            <person name="Moosa M.M."/>
            <person name="Elias S.M."/>
            <person name="Hasan A.M."/>
            <person name="Jahan S."/>
            <person name="Shafiuddin M."/>
            <person name="Mahmood N."/>
            <person name="Shommy N.S."/>
        </authorList>
    </citation>
    <scope>NUCLEOTIDE SEQUENCE [LARGE SCALE GENOMIC DNA]</scope>
    <source>
        <strain evidence="2">cv. O-4</strain>
    </source>
</reference>
<protein>
    <submittedName>
        <fullName evidence="1">Uncharacterized protein</fullName>
    </submittedName>
</protein>
<dbReference type="EMBL" id="AWUE01024114">
    <property type="protein sequence ID" value="OMO51591.1"/>
    <property type="molecule type" value="Genomic_DNA"/>
</dbReference>
<comment type="caution">
    <text evidence="1">The sequence shown here is derived from an EMBL/GenBank/DDBJ whole genome shotgun (WGS) entry which is preliminary data.</text>
</comment>
<organism evidence="1 2">
    <name type="scientific">Corchorus olitorius</name>
    <dbReference type="NCBI Taxonomy" id="93759"/>
    <lineage>
        <taxon>Eukaryota</taxon>
        <taxon>Viridiplantae</taxon>
        <taxon>Streptophyta</taxon>
        <taxon>Embryophyta</taxon>
        <taxon>Tracheophyta</taxon>
        <taxon>Spermatophyta</taxon>
        <taxon>Magnoliopsida</taxon>
        <taxon>eudicotyledons</taxon>
        <taxon>Gunneridae</taxon>
        <taxon>Pentapetalae</taxon>
        <taxon>rosids</taxon>
        <taxon>malvids</taxon>
        <taxon>Malvales</taxon>
        <taxon>Malvaceae</taxon>
        <taxon>Grewioideae</taxon>
        <taxon>Apeibeae</taxon>
        <taxon>Corchorus</taxon>
    </lineage>
</organism>
<keyword evidence="2" id="KW-1185">Reference proteome</keyword>
<name>A0A1R3G0I6_9ROSI</name>